<evidence type="ECO:0000259" key="1">
    <source>
        <dbReference type="Pfam" id="PF04151"/>
    </source>
</evidence>
<reference evidence="2" key="1">
    <citation type="journal article" date="2015" name="Nature">
        <title>Complex archaea that bridge the gap between prokaryotes and eukaryotes.</title>
        <authorList>
            <person name="Spang A."/>
            <person name="Saw J.H."/>
            <person name="Jorgensen S.L."/>
            <person name="Zaremba-Niedzwiedzka K."/>
            <person name="Martijn J."/>
            <person name="Lind A.E."/>
            <person name="van Eijk R."/>
            <person name="Schleper C."/>
            <person name="Guy L."/>
            <person name="Ettema T.J."/>
        </authorList>
    </citation>
    <scope>NUCLEOTIDE SEQUENCE</scope>
</reference>
<organism evidence="2">
    <name type="scientific">marine sediment metagenome</name>
    <dbReference type="NCBI Taxonomy" id="412755"/>
    <lineage>
        <taxon>unclassified sequences</taxon>
        <taxon>metagenomes</taxon>
        <taxon>ecological metagenomes</taxon>
    </lineage>
</organism>
<protein>
    <recommendedName>
        <fullName evidence="1">Peptidase C-terminal archaeal/bacterial domain-containing protein</fullName>
    </recommendedName>
</protein>
<dbReference type="EMBL" id="LAZR01019547">
    <property type="protein sequence ID" value="KKL92136.1"/>
    <property type="molecule type" value="Genomic_DNA"/>
</dbReference>
<feature type="domain" description="Peptidase C-terminal archaeal/bacterial" evidence="1">
    <location>
        <begin position="236"/>
        <end position="304"/>
    </location>
</feature>
<evidence type="ECO:0000313" key="2">
    <source>
        <dbReference type="EMBL" id="KKL92136.1"/>
    </source>
</evidence>
<dbReference type="InterPro" id="IPR007280">
    <property type="entry name" value="Peptidase_C_arc/bac"/>
</dbReference>
<feature type="non-terminal residue" evidence="2">
    <location>
        <position position="1"/>
    </location>
</feature>
<comment type="caution">
    <text evidence="2">The sequence shown here is derived from an EMBL/GenBank/DDBJ whole genome shotgun (WGS) entry which is preliminary data.</text>
</comment>
<dbReference type="Gene3D" id="2.60.120.380">
    <property type="match status" value="7"/>
</dbReference>
<dbReference type="AlphaFoldDB" id="A0A0F9GNN8"/>
<accession>A0A0F9GNN8</accession>
<sequence length="823" mass="96476">YQIFISPGQEKLVVFLMFSHEMGDIDIEVYNSSLSVIVGDYSVDDNEFIDYVLPSSGLYYLKIYYQNNGNKYNLLWDAVSPSITDDYYEPNDGPGTAYPLVNNTWLTQTGNGLGIHSDDDYYQIYISPGNERLKVDLIFSQVRGDMDIEILNSSYIPVAGSWTVDDNEFVNVVLPSGIYYIHVYYGYYGGFYNLIWHSGPPDDLYEENDFFGGAYDLRPWDGYWLPYGPAFQVDHDWYEVWLDPGEERIYAELSFSHIEGDIDMEVYYYNGSLTWLAGSYSPNDNEYIDVTAPWSGSYYILVYGPNLGTVYDLYWEDRIPLPPEDIYEENDFWTDAYDISGNESTYLMGILKDDDWYKTYVDWDETRLYVEVSHSFLPGQNIEFEIYYYNGVSLDFITRTNDYWIDTNVPSEGWYYIHIYGDNAGNQYYLWWEDSTPYDDSYEENDFEWEAYYLVPFAASWLPFGLGIQLDEDWYEVYLDPGEERIIAELNFSHSQGNIDMEIWYWDAGFFTLLAGSYSYEDYEYIDVLAPWAGNYYILVFGDNSGNYYDLWWEDLSPGAVGGDDQYEENEVAAEAYDLTSYDGWWLTRIMGEGRQFDIDWYKFNIGEGVDNLVIELNYNDREGDINIELYDSNSVLKGRSDMRDGHELIELINPASGMYYFRIYGHDMGNWYNLYWSAGGLVFYGDDFYEDNNNWDKAYGLWDDEKTWLSDIAGVAVQGDEDWYMIEVTPHFRRVVVELEFNFSQGDINLALYNYNNILLAENTTNKNEIRLNFTVGDWGEFFIQITGDNAENEYDLWWDDIRTDFGEDAYEQNDDFINATD</sequence>
<feature type="non-terminal residue" evidence="2">
    <location>
        <position position="823"/>
    </location>
</feature>
<name>A0A0F9GNN8_9ZZZZ</name>
<gene>
    <name evidence="2" type="ORF">LCGC14_1887710</name>
</gene>
<proteinExistence type="predicted"/>
<dbReference type="Pfam" id="PF04151">
    <property type="entry name" value="PPC"/>
    <property type="match status" value="1"/>
</dbReference>